<keyword evidence="2" id="KW-0963">Cytoplasm</keyword>
<evidence type="ECO:0000313" key="6">
    <source>
        <dbReference type="EMBL" id="CAH0545730.1"/>
    </source>
</evidence>
<comment type="subcellular location">
    <subcellularLocation>
        <location evidence="1">Cytoplasm</location>
        <location evidence="1">Cytoskeleton</location>
        <location evidence="1">Microtubule organizing center</location>
        <location evidence="1">Centrosome</location>
    </subcellularLocation>
</comment>
<dbReference type="GO" id="GO:0005813">
    <property type="term" value="C:centrosome"/>
    <property type="evidence" value="ECO:0007669"/>
    <property type="project" value="UniProtKB-SubCell"/>
</dbReference>
<dbReference type="EMBL" id="OV121132">
    <property type="protein sequence ID" value="CAH0545730.1"/>
    <property type="molecule type" value="Genomic_DNA"/>
</dbReference>
<dbReference type="PANTHER" id="PTHR31144">
    <property type="entry name" value="UPF0602 PROTEIN C4ORF47"/>
    <property type="match status" value="1"/>
</dbReference>
<gene>
    <name evidence="6" type="ORF">MELIAE_LOCUS70</name>
</gene>
<reference evidence="6" key="1">
    <citation type="submission" date="2021-12" db="EMBL/GenBank/DDBJ databases">
        <authorList>
            <person name="King R."/>
        </authorList>
    </citation>
    <scope>NUCLEOTIDE SEQUENCE</scope>
</reference>
<comment type="similarity">
    <text evidence="4">Belongs to the CFAP96 family.</text>
</comment>
<evidence type="ECO:0000256" key="2">
    <source>
        <dbReference type="ARBA" id="ARBA00022490"/>
    </source>
</evidence>
<dbReference type="Pfam" id="PF15239">
    <property type="entry name" value="CFAP96-like"/>
    <property type="match status" value="1"/>
</dbReference>
<name>A0A9P0AR40_BRAAE</name>
<evidence type="ECO:0000256" key="3">
    <source>
        <dbReference type="ARBA" id="ARBA00023212"/>
    </source>
</evidence>
<organism evidence="6 7">
    <name type="scientific">Brassicogethes aeneus</name>
    <name type="common">Rape pollen beetle</name>
    <name type="synonym">Meligethes aeneus</name>
    <dbReference type="NCBI Taxonomy" id="1431903"/>
    <lineage>
        <taxon>Eukaryota</taxon>
        <taxon>Metazoa</taxon>
        <taxon>Ecdysozoa</taxon>
        <taxon>Arthropoda</taxon>
        <taxon>Hexapoda</taxon>
        <taxon>Insecta</taxon>
        <taxon>Pterygota</taxon>
        <taxon>Neoptera</taxon>
        <taxon>Endopterygota</taxon>
        <taxon>Coleoptera</taxon>
        <taxon>Polyphaga</taxon>
        <taxon>Cucujiformia</taxon>
        <taxon>Nitidulidae</taxon>
        <taxon>Meligethinae</taxon>
        <taxon>Brassicogethes</taxon>
    </lineage>
</organism>
<dbReference type="Proteomes" id="UP001154078">
    <property type="component" value="Chromosome 1"/>
</dbReference>
<dbReference type="InterPro" id="IPR029358">
    <property type="entry name" value="CFAP96"/>
</dbReference>
<proteinExistence type="inferred from homology"/>
<protein>
    <recommendedName>
        <fullName evidence="5">Cilia-and flagella-associated protein 96</fullName>
    </recommendedName>
</protein>
<dbReference type="PANTHER" id="PTHR31144:SF1">
    <property type="entry name" value="UPF0602 PROTEIN C4ORF47"/>
    <property type="match status" value="1"/>
</dbReference>
<evidence type="ECO:0000313" key="7">
    <source>
        <dbReference type="Proteomes" id="UP001154078"/>
    </source>
</evidence>
<evidence type="ECO:0000256" key="1">
    <source>
        <dbReference type="ARBA" id="ARBA00004300"/>
    </source>
</evidence>
<keyword evidence="7" id="KW-1185">Reference proteome</keyword>
<sequence length="229" mass="25844">MPIVNQKPFMPTGETKIHSTPGDNFGTFTKEQQAFSALLKKPKKGTVIPTGKNFVTKNPKKGGPGYKDICIGPYPAAMKPPRAKKPHPPYGKVLDGPLHVNMYPEEYFDKNPYPLPPKMKPGPEYVKPNYKEFPKLAPYHWTPIGPNKLKAKELFSTFAAPAKDPYVSEYDADKILSKKYKSKNLYGFWCPQSMAEKTMYTISTIPANAFRVTVDKYATAEPQYTKYLL</sequence>
<evidence type="ECO:0000256" key="5">
    <source>
        <dbReference type="ARBA" id="ARBA00035693"/>
    </source>
</evidence>
<dbReference type="OrthoDB" id="283553at2759"/>
<dbReference type="AlphaFoldDB" id="A0A9P0AR40"/>
<evidence type="ECO:0000256" key="4">
    <source>
        <dbReference type="ARBA" id="ARBA00035656"/>
    </source>
</evidence>
<dbReference type="GO" id="GO:0005881">
    <property type="term" value="C:cytoplasmic microtubule"/>
    <property type="evidence" value="ECO:0007669"/>
    <property type="project" value="TreeGrafter"/>
</dbReference>
<accession>A0A9P0AR40</accession>
<keyword evidence="3" id="KW-0206">Cytoskeleton</keyword>